<comment type="caution">
    <text evidence="1">The sequence shown here is derived from an EMBL/GenBank/DDBJ whole genome shotgun (WGS) entry which is preliminary data.</text>
</comment>
<reference evidence="1" key="1">
    <citation type="submission" date="2020-03" db="EMBL/GenBank/DDBJ databases">
        <title>Castanea mollissima Vanexum genome sequencing.</title>
        <authorList>
            <person name="Staton M."/>
        </authorList>
    </citation>
    <scope>NUCLEOTIDE SEQUENCE</scope>
    <source>
        <tissue evidence="1">Leaf</tissue>
    </source>
</reference>
<protein>
    <submittedName>
        <fullName evidence="1">Uncharacterized protein</fullName>
    </submittedName>
</protein>
<dbReference type="Proteomes" id="UP000737018">
    <property type="component" value="Unassembled WGS sequence"/>
</dbReference>
<evidence type="ECO:0000313" key="2">
    <source>
        <dbReference type="Proteomes" id="UP000737018"/>
    </source>
</evidence>
<sequence length="202" mass="22308">MNKKRGLRVVRVVALVCLKAEVSNTKEKVKQNEESGNEVVVAALLQMRGSFCPIPMHKLMNMNPTRLPMSSRAQLDPPPCTESPCHSMPLEVGTNVNWDNIVDCGELSRLGGYDKVTSCKLCQQVGVFQTPKKASSQLRLTSSRLLEQLINFQAVPDTVNERVSSFSMSYYTSSSGGATSSHFINNFTDKLLHLKIGSWTQG</sequence>
<dbReference type="EMBL" id="JRKL02000246">
    <property type="protein sequence ID" value="KAF3973402.1"/>
    <property type="molecule type" value="Genomic_DNA"/>
</dbReference>
<proteinExistence type="predicted"/>
<evidence type="ECO:0000313" key="1">
    <source>
        <dbReference type="EMBL" id="KAF3973402.1"/>
    </source>
</evidence>
<accession>A0A8J4RHX2</accession>
<dbReference type="AlphaFoldDB" id="A0A8J4RHX2"/>
<keyword evidence="2" id="KW-1185">Reference proteome</keyword>
<organism evidence="1 2">
    <name type="scientific">Castanea mollissima</name>
    <name type="common">Chinese chestnut</name>
    <dbReference type="NCBI Taxonomy" id="60419"/>
    <lineage>
        <taxon>Eukaryota</taxon>
        <taxon>Viridiplantae</taxon>
        <taxon>Streptophyta</taxon>
        <taxon>Embryophyta</taxon>
        <taxon>Tracheophyta</taxon>
        <taxon>Spermatophyta</taxon>
        <taxon>Magnoliopsida</taxon>
        <taxon>eudicotyledons</taxon>
        <taxon>Gunneridae</taxon>
        <taxon>Pentapetalae</taxon>
        <taxon>rosids</taxon>
        <taxon>fabids</taxon>
        <taxon>Fagales</taxon>
        <taxon>Fagaceae</taxon>
        <taxon>Castanea</taxon>
    </lineage>
</organism>
<name>A0A8J4RHX2_9ROSI</name>
<gene>
    <name evidence="1" type="ORF">CMV_003183</name>
</gene>